<evidence type="ECO:0000313" key="4">
    <source>
        <dbReference type="Proteomes" id="UP000252631"/>
    </source>
</evidence>
<dbReference type="Proteomes" id="UP000256343">
    <property type="component" value="Unassembled WGS sequence"/>
</dbReference>
<feature type="region of interest" description="Disordered" evidence="1">
    <location>
        <begin position="1"/>
        <end position="54"/>
    </location>
</feature>
<dbReference type="EMBL" id="UFQQ01000009">
    <property type="protein sequence ID" value="SSW90911.1"/>
    <property type="molecule type" value="Genomic_DNA"/>
</dbReference>
<dbReference type="Proteomes" id="UP000252631">
    <property type="component" value="Unassembled WGS sequence"/>
</dbReference>
<evidence type="ECO:0000256" key="1">
    <source>
        <dbReference type="SAM" id="MobiDB-lite"/>
    </source>
</evidence>
<dbReference type="EMBL" id="QRDT01000009">
    <property type="protein sequence ID" value="RED35221.1"/>
    <property type="molecule type" value="Genomic_DNA"/>
</dbReference>
<sequence>MRGGRNGGLPAWSGTNRSAGGKTVPAGWAMNFTGTEGAGEKPTEAPTQQNPRGHLAGCCGRDGVAGAASAGMPWQDSRAAVTWSAWALT</sequence>
<reference evidence="2 5" key="2">
    <citation type="submission" date="2018-07" db="EMBL/GenBank/DDBJ databases">
        <title>Genomic Encyclopedia of Archaeal and Bacterial Type Strains, Phase II (KMG-II): from individual species to whole genera.</title>
        <authorList>
            <person name="Goeker M."/>
        </authorList>
    </citation>
    <scope>NUCLEOTIDE SEQUENCE [LARGE SCALE GENOMIC DNA]</scope>
    <source>
        <strain evidence="2 5">JA575</strain>
    </source>
</reference>
<gene>
    <name evidence="2" type="ORF">BJ125_10965</name>
    <name evidence="3" type="ORF">SAMN05892882_10965</name>
</gene>
<name>A0A336JY53_9BRAD</name>
<dbReference type="AlphaFoldDB" id="A0A336JY53"/>
<evidence type="ECO:0000313" key="3">
    <source>
        <dbReference type="EMBL" id="SSW90911.1"/>
    </source>
</evidence>
<evidence type="ECO:0000313" key="2">
    <source>
        <dbReference type="EMBL" id="RED35221.1"/>
    </source>
</evidence>
<proteinExistence type="predicted"/>
<accession>A0A336JY53</accession>
<keyword evidence="5" id="KW-1185">Reference proteome</keyword>
<protein>
    <submittedName>
        <fullName evidence="3">Uncharacterized protein</fullName>
    </submittedName>
</protein>
<reference evidence="3 4" key="1">
    <citation type="submission" date="2017-08" db="EMBL/GenBank/DDBJ databases">
        <authorList>
            <person name="de Groot N.N."/>
        </authorList>
    </citation>
    <scope>NUCLEOTIDE SEQUENCE [LARGE SCALE GENOMIC DNA]</scope>
    <source>
        <strain evidence="3 4">JA575</strain>
    </source>
</reference>
<organism evidence="3 4">
    <name type="scientific">Rhodopseudomonas pentothenatexigens</name>
    <dbReference type="NCBI Taxonomy" id="999699"/>
    <lineage>
        <taxon>Bacteria</taxon>
        <taxon>Pseudomonadati</taxon>
        <taxon>Pseudomonadota</taxon>
        <taxon>Alphaproteobacteria</taxon>
        <taxon>Hyphomicrobiales</taxon>
        <taxon>Nitrobacteraceae</taxon>
        <taxon>Rhodopseudomonas</taxon>
    </lineage>
</organism>
<evidence type="ECO:0000313" key="5">
    <source>
        <dbReference type="Proteomes" id="UP000256343"/>
    </source>
</evidence>